<evidence type="ECO:0000256" key="2">
    <source>
        <dbReference type="ARBA" id="ARBA00023015"/>
    </source>
</evidence>
<dbReference type="Proteomes" id="UP000054771">
    <property type="component" value="Unassembled WGS sequence"/>
</dbReference>
<comment type="subcellular location">
    <subcellularLocation>
        <location evidence="1">Nucleus</location>
    </subcellularLocation>
</comment>
<sequence length="115" mass="13295">MALETPLHENKKKGAPSRKAFRQMRERRREGIIKKAYEYSKLCEADVCLGIRLRGSGQVYTFLADPSGFWSSFESQLEKYYPTPIRKTTEDILRSRNTQQGRQESETSEGNIEST</sequence>
<dbReference type="OrthoDB" id="1898716at2759"/>
<evidence type="ECO:0000256" key="6">
    <source>
        <dbReference type="SAM" id="MobiDB-lite"/>
    </source>
</evidence>
<feature type="compositionally biased region" description="Basic residues" evidence="6">
    <location>
        <begin position="10"/>
        <end position="22"/>
    </location>
</feature>
<evidence type="ECO:0000256" key="3">
    <source>
        <dbReference type="ARBA" id="ARBA00023125"/>
    </source>
</evidence>
<reference evidence="9" key="1">
    <citation type="journal article" date="2016" name="Genome Announc.">
        <title>Draft genome sequences of fungus Aspergillus calidoustus.</title>
        <authorList>
            <person name="Horn F."/>
            <person name="Linde J."/>
            <person name="Mattern D.J."/>
            <person name="Walther G."/>
            <person name="Guthke R."/>
            <person name="Scherlach K."/>
            <person name="Martin K."/>
            <person name="Brakhage A.A."/>
            <person name="Petzke L."/>
            <person name="Valiante V."/>
        </authorList>
    </citation>
    <scope>NUCLEOTIDE SEQUENCE [LARGE SCALE GENOMIC DNA]</scope>
    <source>
        <strain evidence="9">SF006504</strain>
    </source>
</reference>
<evidence type="ECO:0000313" key="9">
    <source>
        <dbReference type="Proteomes" id="UP000054771"/>
    </source>
</evidence>
<feature type="domain" description="MADS-box" evidence="7">
    <location>
        <begin position="27"/>
        <end position="51"/>
    </location>
</feature>
<dbReference type="Pfam" id="PF00319">
    <property type="entry name" value="SRF-TF"/>
    <property type="match status" value="1"/>
</dbReference>
<dbReference type="GO" id="GO:0045944">
    <property type="term" value="P:positive regulation of transcription by RNA polymerase II"/>
    <property type="evidence" value="ECO:0007669"/>
    <property type="project" value="UniProtKB-ARBA"/>
</dbReference>
<feature type="region of interest" description="Disordered" evidence="6">
    <location>
        <begin position="1"/>
        <end position="24"/>
    </location>
</feature>
<evidence type="ECO:0000313" key="8">
    <source>
        <dbReference type="EMBL" id="CEL11486.1"/>
    </source>
</evidence>
<evidence type="ECO:0000259" key="7">
    <source>
        <dbReference type="PROSITE" id="PS50066"/>
    </source>
</evidence>
<keyword evidence="9" id="KW-1185">Reference proteome</keyword>
<evidence type="ECO:0000256" key="4">
    <source>
        <dbReference type="ARBA" id="ARBA00023163"/>
    </source>
</evidence>
<dbReference type="GO" id="GO:0005634">
    <property type="term" value="C:nucleus"/>
    <property type="evidence" value="ECO:0007669"/>
    <property type="project" value="UniProtKB-SubCell"/>
</dbReference>
<feature type="compositionally biased region" description="Polar residues" evidence="6">
    <location>
        <begin position="95"/>
        <end position="115"/>
    </location>
</feature>
<dbReference type="GO" id="GO:0003677">
    <property type="term" value="F:DNA binding"/>
    <property type="evidence" value="ECO:0007669"/>
    <property type="project" value="UniProtKB-KW"/>
</dbReference>
<dbReference type="SUPFAM" id="SSF55455">
    <property type="entry name" value="SRF-like"/>
    <property type="match status" value="1"/>
</dbReference>
<keyword evidence="5" id="KW-0539">Nucleus</keyword>
<dbReference type="InterPro" id="IPR036879">
    <property type="entry name" value="TF_MADSbox_sf"/>
</dbReference>
<gene>
    <name evidence="8" type="ORF">ASPCAL14588</name>
</gene>
<keyword evidence="3" id="KW-0238">DNA-binding</keyword>
<dbReference type="STRING" id="454130.A0A0U5GKX8"/>
<proteinExistence type="predicted"/>
<dbReference type="InterPro" id="IPR002100">
    <property type="entry name" value="TF_MADSbox"/>
</dbReference>
<name>A0A0U5GKX8_ASPCI</name>
<organism evidence="8 9">
    <name type="scientific">Aspergillus calidoustus</name>
    <dbReference type="NCBI Taxonomy" id="454130"/>
    <lineage>
        <taxon>Eukaryota</taxon>
        <taxon>Fungi</taxon>
        <taxon>Dikarya</taxon>
        <taxon>Ascomycota</taxon>
        <taxon>Pezizomycotina</taxon>
        <taxon>Eurotiomycetes</taxon>
        <taxon>Eurotiomycetidae</taxon>
        <taxon>Eurotiales</taxon>
        <taxon>Aspergillaceae</taxon>
        <taxon>Aspergillus</taxon>
        <taxon>Aspergillus subgen. Nidulantes</taxon>
    </lineage>
</organism>
<dbReference type="Gene3D" id="3.40.1810.10">
    <property type="entry name" value="Transcription factor, MADS-box"/>
    <property type="match status" value="1"/>
</dbReference>
<keyword evidence="4" id="KW-0804">Transcription</keyword>
<evidence type="ECO:0000256" key="1">
    <source>
        <dbReference type="ARBA" id="ARBA00004123"/>
    </source>
</evidence>
<dbReference type="GO" id="GO:0046983">
    <property type="term" value="F:protein dimerization activity"/>
    <property type="evidence" value="ECO:0007669"/>
    <property type="project" value="InterPro"/>
</dbReference>
<protein>
    <recommendedName>
        <fullName evidence="7">MADS-box domain-containing protein</fullName>
    </recommendedName>
</protein>
<keyword evidence="2" id="KW-0805">Transcription regulation</keyword>
<feature type="region of interest" description="Disordered" evidence="6">
    <location>
        <begin position="88"/>
        <end position="115"/>
    </location>
</feature>
<dbReference type="EMBL" id="CDMC01000027">
    <property type="protein sequence ID" value="CEL11486.1"/>
    <property type="molecule type" value="Genomic_DNA"/>
</dbReference>
<accession>A0A0U5GKX8</accession>
<dbReference type="AlphaFoldDB" id="A0A0U5GKX8"/>
<dbReference type="OMA" id="TPLHENK"/>
<evidence type="ECO:0000256" key="5">
    <source>
        <dbReference type="ARBA" id="ARBA00023242"/>
    </source>
</evidence>
<dbReference type="PROSITE" id="PS50066">
    <property type="entry name" value="MADS_BOX_2"/>
    <property type="match status" value="1"/>
</dbReference>